<feature type="compositionally biased region" description="Polar residues" evidence="1">
    <location>
        <begin position="156"/>
        <end position="171"/>
    </location>
</feature>
<reference evidence="2 3" key="1">
    <citation type="submission" date="2023-02" db="EMBL/GenBank/DDBJ databases">
        <title>Entomopathogenic bacteria.</title>
        <authorList>
            <person name="Machado R.A."/>
        </authorList>
    </citation>
    <scope>NUCLEOTIDE SEQUENCE [LARGE SCALE GENOMIC DNA]</scope>
    <source>
        <strain evidence="2 3">XENO-10</strain>
    </source>
</reference>
<accession>A0ABT5LFT8</accession>
<evidence type="ECO:0000256" key="1">
    <source>
        <dbReference type="SAM" id="MobiDB-lite"/>
    </source>
</evidence>
<proteinExistence type="predicted"/>
<sequence>MKKLFVIILTIFYAIFVPLSQANEVVKYPQQDQQNKAAERKKRSVVTLPLKVCKRIAYCRTQVAKKLLEIAAKVGVAGIPAKKIADNISQGDFDHLITLLMIGNDEITQRYLNRLQEKYGSGKSVKPNIGKGLTADQKAKLGGASSGTPGGWEPQGNKNAQNHKAVRQQQKNRFEELRRIFDKNNPSRDLMIDGKIIRQGQASNSYGTTKVYESQSLTNQQIHRYAQQLAGNTPLKKVRPMIYTAKTVDGTSITLRNVSSSNTGARWTIDIRGNQRLSELGHKYKDIEIKFR</sequence>
<organism evidence="2 3">
    <name type="scientific">Xenorhabdus yunnanensis</name>
    <dbReference type="NCBI Taxonomy" id="3025878"/>
    <lineage>
        <taxon>Bacteria</taxon>
        <taxon>Pseudomonadati</taxon>
        <taxon>Pseudomonadota</taxon>
        <taxon>Gammaproteobacteria</taxon>
        <taxon>Enterobacterales</taxon>
        <taxon>Morganellaceae</taxon>
        <taxon>Xenorhabdus</taxon>
    </lineage>
</organism>
<evidence type="ECO:0000313" key="3">
    <source>
        <dbReference type="Proteomes" id="UP001217178"/>
    </source>
</evidence>
<keyword evidence="3" id="KW-1185">Reference proteome</keyword>
<dbReference type="RefSeq" id="WP_273554678.1">
    <property type="nucleotide sequence ID" value="NZ_JAQRFI010000015.1"/>
</dbReference>
<protein>
    <submittedName>
        <fullName evidence="2">Uncharacterized protein</fullName>
    </submittedName>
</protein>
<comment type="caution">
    <text evidence="2">The sequence shown here is derived from an EMBL/GenBank/DDBJ whole genome shotgun (WGS) entry which is preliminary data.</text>
</comment>
<feature type="region of interest" description="Disordered" evidence="1">
    <location>
        <begin position="139"/>
        <end position="172"/>
    </location>
</feature>
<dbReference type="Proteomes" id="UP001217178">
    <property type="component" value="Unassembled WGS sequence"/>
</dbReference>
<dbReference type="EMBL" id="JAQRFI010000015">
    <property type="protein sequence ID" value="MDC9589348.1"/>
    <property type="molecule type" value="Genomic_DNA"/>
</dbReference>
<evidence type="ECO:0000313" key="2">
    <source>
        <dbReference type="EMBL" id="MDC9589348.1"/>
    </source>
</evidence>
<name>A0ABT5LFT8_9GAMM</name>
<gene>
    <name evidence="2" type="ORF">PSI23_08435</name>
</gene>